<feature type="region of interest" description="Disordered" evidence="1">
    <location>
        <begin position="31"/>
        <end position="61"/>
    </location>
</feature>
<comment type="caution">
    <text evidence="2">The sequence shown here is derived from an EMBL/GenBank/DDBJ whole genome shotgun (WGS) entry which is preliminary data.</text>
</comment>
<dbReference type="EMBL" id="JABAGO010000064">
    <property type="protein sequence ID" value="NMF01071.1"/>
    <property type="molecule type" value="Genomic_DNA"/>
</dbReference>
<proteinExistence type="predicted"/>
<dbReference type="AlphaFoldDB" id="A0A848D5R8"/>
<feature type="compositionally biased region" description="Polar residues" evidence="1">
    <location>
        <begin position="210"/>
        <end position="219"/>
    </location>
</feature>
<evidence type="ECO:0000313" key="2">
    <source>
        <dbReference type="EMBL" id="NMF01071.1"/>
    </source>
</evidence>
<dbReference type="RefSeq" id="WP_168976528.1">
    <property type="nucleotide sequence ID" value="NZ_JABAGO010000064.1"/>
</dbReference>
<feature type="compositionally biased region" description="Low complexity" evidence="1">
    <location>
        <begin position="220"/>
        <end position="232"/>
    </location>
</feature>
<feature type="compositionally biased region" description="Basic residues" evidence="1">
    <location>
        <begin position="31"/>
        <end position="54"/>
    </location>
</feature>
<dbReference type="Proteomes" id="UP000561326">
    <property type="component" value="Unassembled WGS sequence"/>
</dbReference>
<organism evidence="2 3">
    <name type="scientific">Aneurinibacillus aneurinilyticus</name>
    <name type="common">Bacillus aneurinolyticus</name>
    <dbReference type="NCBI Taxonomy" id="1391"/>
    <lineage>
        <taxon>Bacteria</taxon>
        <taxon>Bacillati</taxon>
        <taxon>Bacillota</taxon>
        <taxon>Bacilli</taxon>
        <taxon>Bacillales</taxon>
        <taxon>Paenibacillaceae</taxon>
        <taxon>Aneurinibacillus group</taxon>
        <taxon>Aneurinibacillus</taxon>
    </lineage>
</organism>
<accession>A0A848D5R8</accession>
<reference evidence="2 3" key="1">
    <citation type="submission" date="2020-04" db="EMBL/GenBank/DDBJ databases">
        <authorList>
            <person name="Hitch T.C.A."/>
            <person name="Wylensek D."/>
            <person name="Clavel T."/>
        </authorList>
    </citation>
    <scope>NUCLEOTIDE SEQUENCE [LARGE SCALE GENOMIC DNA]</scope>
    <source>
        <strain evidence="2 3">WB01_D5_05</strain>
    </source>
</reference>
<gene>
    <name evidence="2" type="ORF">HF838_22965</name>
</gene>
<evidence type="ECO:0000256" key="1">
    <source>
        <dbReference type="SAM" id="MobiDB-lite"/>
    </source>
</evidence>
<protein>
    <submittedName>
        <fullName evidence="2">Uncharacterized protein</fullName>
    </submittedName>
</protein>
<sequence length="347" mass="39387">MLGHAKTLYEMYRLGKSVVNSKVFEKSLNKAKKNYQQKRKKQEKKLKRTKSGRRQLKEMKARQKATKQLWDGVTKMVQPLGKVLTSARKLANNLTKGELVKSVKKDMKKKVIQKQNCTLPVYVQADKRMVASVSLQESVDAFTIFLRKYPTAKEAKAALPTMSKYKGTYVYNQVEKAIRNGRYKSLVHFEEFMRVNGGHDPLFPRRGSGLTKNQTSNQLNINSSGNKSNSSSQGTSKVPSQFADRAKLEGHYEKHGNEFGGTYKNADEYLKGAQNVIKNGIKVQYDYKGETRTGYVKFMGNNRDGKAKFEFVGTNNNGEITTYHTQSGKKFWKTINGKNIPVINPVE</sequence>
<evidence type="ECO:0000313" key="3">
    <source>
        <dbReference type="Proteomes" id="UP000561326"/>
    </source>
</evidence>
<name>A0A848D5R8_ANEAE</name>
<feature type="region of interest" description="Disordered" evidence="1">
    <location>
        <begin position="200"/>
        <end position="241"/>
    </location>
</feature>